<dbReference type="InterPro" id="IPR025202">
    <property type="entry name" value="PLD-like_dom"/>
</dbReference>
<keyword evidence="4" id="KW-0378">Hydrolase</keyword>
<comment type="similarity">
    <text evidence="2">Belongs to the phospholipase D family.</text>
</comment>
<evidence type="ECO:0000256" key="3">
    <source>
        <dbReference type="ARBA" id="ARBA00012027"/>
    </source>
</evidence>
<dbReference type="PATRIC" id="fig|1454001.3.peg.687"/>
<dbReference type="AlphaFoldDB" id="A0A011MGE2"/>
<dbReference type="GO" id="GO:0004630">
    <property type="term" value="F:phospholipase D activity"/>
    <property type="evidence" value="ECO:0007669"/>
    <property type="project" value="UniProtKB-EC"/>
</dbReference>
<dbReference type="STRING" id="1454001.AW08_00744"/>
<feature type="domain" description="PLD phosphodiesterase" evidence="8">
    <location>
        <begin position="240"/>
        <end position="267"/>
    </location>
</feature>
<dbReference type="Gene3D" id="3.30.870.10">
    <property type="entry name" value="Endonuclease Chain A"/>
    <property type="match status" value="2"/>
</dbReference>
<evidence type="ECO:0000259" key="8">
    <source>
        <dbReference type="PROSITE" id="PS50035"/>
    </source>
</evidence>
<dbReference type="PANTHER" id="PTHR43856">
    <property type="entry name" value="CARDIOLIPIN HYDROLASE"/>
    <property type="match status" value="1"/>
</dbReference>
<dbReference type="GO" id="GO:0016042">
    <property type="term" value="P:lipid catabolic process"/>
    <property type="evidence" value="ECO:0007669"/>
    <property type="project" value="UniProtKB-KW"/>
</dbReference>
<dbReference type="GO" id="GO:0006793">
    <property type="term" value="P:phosphorus metabolic process"/>
    <property type="evidence" value="ECO:0007669"/>
    <property type="project" value="UniProtKB-ARBA"/>
</dbReference>
<dbReference type="Pfam" id="PF13091">
    <property type="entry name" value="PLDc_2"/>
    <property type="match status" value="2"/>
</dbReference>
<feature type="region of interest" description="Disordered" evidence="7">
    <location>
        <begin position="329"/>
        <end position="363"/>
    </location>
</feature>
<protein>
    <recommendedName>
        <fullName evidence="3">phospholipase D</fullName>
        <ecNumber evidence="3">3.1.4.4</ecNumber>
    </recommendedName>
</protein>
<dbReference type="SUPFAM" id="SSF56024">
    <property type="entry name" value="Phospholipase D/nuclease"/>
    <property type="match status" value="2"/>
</dbReference>
<evidence type="ECO:0000256" key="7">
    <source>
        <dbReference type="SAM" id="MobiDB-lite"/>
    </source>
</evidence>
<comment type="catalytic activity">
    <reaction evidence="1">
        <text>a 1,2-diacyl-sn-glycero-3-phosphocholine + H2O = a 1,2-diacyl-sn-glycero-3-phosphate + choline + H(+)</text>
        <dbReference type="Rhea" id="RHEA:14445"/>
        <dbReference type="ChEBI" id="CHEBI:15354"/>
        <dbReference type="ChEBI" id="CHEBI:15377"/>
        <dbReference type="ChEBI" id="CHEBI:15378"/>
        <dbReference type="ChEBI" id="CHEBI:57643"/>
        <dbReference type="ChEBI" id="CHEBI:58608"/>
        <dbReference type="EC" id="3.1.4.4"/>
    </reaction>
</comment>
<keyword evidence="6" id="KW-0443">Lipid metabolism</keyword>
<gene>
    <name evidence="9" type="ORF">AW08_00744</name>
</gene>
<evidence type="ECO:0000256" key="5">
    <source>
        <dbReference type="ARBA" id="ARBA00022963"/>
    </source>
</evidence>
<dbReference type="SMART" id="SM00155">
    <property type="entry name" value="PLDc"/>
    <property type="match status" value="2"/>
</dbReference>
<evidence type="ECO:0000256" key="4">
    <source>
        <dbReference type="ARBA" id="ARBA00022801"/>
    </source>
</evidence>
<evidence type="ECO:0000256" key="1">
    <source>
        <dbReference type="ARBA" id="ARBA00000798"/>
    </source>
</evidence>
<dbReference type="EC" id="3.1.4.4" evidence="3"/>
<feature type="domain" description="PLD phosphodiesterase" evidence="8">
    <location>
        <begin position="88"/>
        <end position="115"/>
    </location>
</feature>
<evidence type="ECO:0000313" key="9">
    <source>
        <dbReference type="EMBL" id="EXI68918.1"/>
    </source>
</evidence>
<dbReference type="EMBL" id="JFAX01000003">
    <property type="protein sequence ID" value="EXI68918.1"/>
    <property type="molecule type" value="Genomic_DNA"/>
</dbReference>
<dbReference type="CDD" id="cd09127">
    <property type="entry name" value="PLDc_unchar1_1"/>
    <property type="match status" value="1"/>
</dbReference>
<dbReference type="Proteomes" id="UP000020218">
    <property type="component" value="Unassembled WGS sequence"/>
</dbReference>
<keyword evidence="5" id="KW-0442">Lipid degradation</keyword>
<dbReference type="InterPro" id="IPR001736">
    <property type="entry name" value="PLipase_D/transphosphatidylase"/>
</dbReference>
<organism evidence="9 10">
    <name type="scientific">Candidatus Accumulibacter adjunctus</name>
    <dbReference type="NCBI Taxonomy" id="1454001"/>
    <lineage>
        <taxon>Bacteria</taxon>
        <taxon>Pseudomonadati</taxon>
        <taxon>Pseudomonadota</taxon>
        <taxon>Betaproteobacteria</taxon>
        <taxon>Candidatus Accumulibacter</taxon>
    </lineage>
</organism>
<dbReference type="InterPro" id="IPR051406">
    <property type="entry name" value="PLD_domain"/>
</dbReference>
<proteinExistence type="inferred from homology"/>
<sequence length="363" mass="40428">MHRSLIVLPDDTGQPIVDAINAARRSIRIKMFLFSDPSLLAAAIAAQQRGVRVRVILNPARRSGEAENKASRKMLEEGGVEVADSNPAFDITHEKSLVVDDETAFVHSLNWETKNLTVTRDYAVVTSHRHEVDEIVQCFDADWAREKFDPGEESHLIWCNINGRNRIARFIDAANESLFLQNERYQDEVIIERLVRATRRGVKLHVLARPMHFLKAGKLVEGVEGLRILEDLGAKVHRLKGLKLHAKMMLADGKRAIVGSINLAPGSFDSRRELAIDVHDEAVIKRLVEVVNQDWHNSRPLDLSDEGLLADLAEDEPDVAEMLALEVPHGGSAEHHRRSGDSGQDAHAGHNGHGHGGHRHHGN</sequence>
<dbReference type="PROSITE" id="PS50035">
    <property type="entry name" value="PLD"/>
    <property type="match status" value="2"/>
</dbReference>
<evidence type="ECO:0000256" key="6">
    <source>
        <dbReference type="ARBA" id="ARBA00023098"/>
    </source>
</evidence>
<reference evidence="9" key="1">
    <citation type="submission" date="2014-02" db="EMBL/GenBank/DDBJ databases">
        <title>Expanding our view of genomic diversity in Candidatus Accumulibacter clades.</title>
        <authorList>
            <person name="Skennerton C.T."/>
            <person name="Barr J.J."/>
            <person name="Slater F.R."/>
            <person name="Bond P.L."/>
            <person name="Tyson G.W."/>
        </authorList>
    </citation>
    <scope>NUCLEOTIDE SEQUENCE [LARGE SCALE GENOMIC DNA]</scope>
</reference>
<keyword evidence="10" id="KW-1185">Reference proteome</keyword>
<dbReference type="GO" id="GO:0016891">
    <property type="term" value="F:RNA endonuclease activity producing 5'-phosphomonoesters, hydrolytic mechanism"/>
    <property type="evidence" value="ECO:0007669"/>
    <property type="project" value="TreeGrafter"/>
</dbReference>
<name>A0A011MGE2_9PROT</name>
<accession>A0A011MGE2</accession>
<evidence type="ECO:0000313" key="10">
    <source>
        <dbReference type="Proteomes" id="UP000020218"/>
    </source>
</evidence>
<dbReference type="CDD" id="cd09128">
    <property type="entry name" value="PLDc_unchar1_2"/>
    <property type="match status" value="1"/>
</dbReference>
<comment type="caution">
    <text evidence="9">The sequence shown here is derived from an EMBL/GenBank/DDBJ whole genome shotgun (WGS) entry which is preliminary data.</text>
</comment>
<evidence type="ECO:0000256" key="2">
    <source>
        <dbReference type="ARBA" id="ARBA00008664"/>
    </source>
</evidence>
<dbReference type="PANTHER" id="PTHR43856:SF1">
    <property type="entry name" value="MITOCHONDRIAL CARDIOLIPIN HYDROLASE"/>
    <property type="match status" value="1"/>
</dbReference>
<feature type="compositionally biased region" description="Basic residues" evidence="7">
    <location>
        <begin position="350"/>
        <end position="363"/>
    </location>
</feature>